<dbReference type="PRINTS" id="PR00080">
    <property type="entry name" value="SDRFAMILY"/>
</dbReference>
<dbReference type="AlphaFoldDB" id="A0A2V0P6U0"/>
<dbReference type="PANTHER" id="PTHR43157:SF31">
    <property type="entry name" value="PHOSPHATIDYLINOSITOL-GLYCAN BIOSYNTHESIS CLASS F PROTEIN"/>
    <property type="match status" value="1"/>
</dbReference>
<evidence type="ECO:0000313" key="4">
    <source>
        <dbReference type="EMBL" id="GBF93593.1"/>
    </source>
</evidence>
<dbReference type="PRINTS" id="PR00081">
    <property type="entry name" value="GDHRDH"/>
</dbReference>
<proteinExistence type="inferred from homology"/>
<comment type="similarity">
    <text evidence="2">Belongs to the short-chain dehydrogenases/reductases (SDR) family.</text>
</comment>
<dbReference type="SMART" id="SM00822">
    <property type="entry name" value="PKS_KR"/>
    <property type="match status" value="1"/>
</dbReference>
<evidence type="ECO:0000256" key="1">
    <source>
        <dbReference type="ARBA" id="ARBA00023002"/>
    </source>
</evidence>
<reference evidence="4 5" key="1">
    <citation type="journal article" date="2018" name="Sci. Rep.">
        <title>Raphidocelis subcapitata (=Pseudokirchneriella subcapitata) provides an insight into genome evolution and environmental adaptations in the Sphaeropleales.</title>
        <authorList>
            <person name="Suzuki S."/>
            <person name="Yamaguchi H."/>
            <person name="Nakajima N."/>
            <person name="Kawachi M."/>
        </authorList>
    </citation>
    <scope>NUCLEOTIDE SEQUENCE [LARGE SCALE GENOMIC DNA]</scope>
    <source>
        <strain evidence="4 5">NIES-35</strain>
    </source>
</reference>
<dbReference type="Proteomes" id="UP000247498">
    <property type="component" value="Unassembled WGS sequence"/>
</dbReference>
<dbReference type="PANTHER" id="PTHR43157">
    <property type="entry name" value="PHOSPHATIDYLINOSITOL-GLYCAN BIOSYNTHESIS CLASS F PROTEIN-RELATED"/>
    <property type="match status" value="1"/>
</dbReference>
<dbReference type="SUPFAM" id="SSF51735">
    <property type="entry name" value="NAD(P)-binding Rossmann-fold domains"/>
    <property type="match status" value="1"/>
</dbReference>
<name>A0A2V0P6U0_9CHLO</name>
<dbReference type="Gene3D" id="3.40.50.720">
    <property type="entry name" value="NAD(P)-binding Rossmann-like Domain"/>
    <property type="match status" value="1"/>
</dbReference>
<feature type="domain" description="Ketoreductase" evidence="3">
    <location>
        <begin position="48"/>
        <end position="251"/>
    </location>
</feature>
<dbReference type="GO" id="GO:0016491">
    <property type="term" value="F:oxidoreductase activity"/>
    <property type="evidence" value="ECO:0007669"/>
    <property type="project" value="UniProtKB-KW"/>
</dbReference>
<comment type="caution">
    <text evidence="4">The sequence shown here is derived from an EMBL/GenBank/DDBJ whole genome shotgun (WGS) entry which is preliminary data.</text>
</comment>
<protein>
    <recommendedName>
        <fullName evidence="3">Ketoreductase domain-containing protein</fullName>
    </recommendedName>
</protein>
<dbReference type="Pfam" id="PF00106">
    <property type="entry name" value="adh_short"/>
    <property type="match status" value="1"/>
</dbReference>
<gene>
    <name evidence="4" type="ORF">Rsub_06313</name>
</gene>
<dbReference type="STRING" id="307507.A0A2V0P6U0"/>
<dbReference type="InParanoid" id="A0A2V0P6U0"/>
<evidence type="ECO:0000256" key="2">
    <source>
        <dbReference type="RuleBase" id="RU000363"/>
    </source>
</evidence>
<dbReference type="EMBL" id="BDRX01000042">
    <property type="protein sequence ID" value="GBF93593.1"/>
    <property type="molecule type" value="Genomic_DNA"/>
</dbReference>
<keyword evidence="5" id="KW-1185">Reference proteome</keyword>
<evidence type="ECO:0000259" key="3">
    <source>
        <dbReference type="SMART" id="SM00822"/>
    </source>
</evidence>
<accession>A0A2V0P6U0</accession>
<sequence>MLLRAAATAQLAVPRSRRPAAPPGRGRAAAVAAAAAGARAAAADLSGRTFLVTGSTDGIGRHTAQRLAAAGACVLVHGRDAARVDAAVAAVRAAAAAGAAAAAAGAAGSVRGYVADLASLESVRSLAEAVRADHPGGIDTLVNNAGVFAPERPVKSRDGFELTWAVNVLAPFLLTAELLDKVTSHVITTSSISASSSLDEGNLQQERGYSAHSAYSASKCCNQIFTLALARKLEAAGSPVLTNTLDPGTVNTKMLLAGWGRIGIEVRDANNTFELAADPGPRGLSGQYYVSGRASRPVPAARDEALQERLWALWERQTGRQFQL</sequence>
<dbReference type="InterPro" id="IPR002347">
    <property type="entry name" value="SDR_fam"/>
</dbReference>
<organism evidence="4 5">
    <name type="scientific">Raphidocelis subcapitata</name>
    <dbReference type="NCBI Taxonomy" id="307507"/>
    <lineage>
        <taxon>Eukaryota</taxon>
        <taxon>Viridiplantae</taxon>
        <taxon>Chlorophyta</taxon>
        <taxon>core chlorophytes</taxon>
        <taxon>Chlorophyceae</taxon>
        <taxon>CS clade</taxon>
        <taxon>Sphaeropleales</taxon>
        <taxon>Selenastraceae</taxon>
        <taxon>Raphidocelis</taxon>
    </lineage>
</organism>
<dbReference type="InterPro" id="IPR036291">
    <property type="entry name" value="NAD(P)-bd_dom_sf"/>
</dbReference>
<dbReference type="InterPro" id="IPR057326">
    <property type="entry name" value="KR_dom"/>
</dbReference>
<keyword evidence="1" id="KW-0560">Oxidoreductase</keyword>
<evidence type="ECO:0000313" key="5">
    <source>
        <dbReference type="Proteomes" id="UP000247498"/>
    </source>
</evidence>
<dbReference type="OrthoDB" id="191139at2759"/>